<proteinExistence type="predicted"/>
<organism evidence="1 2">
    <name type="scientific">Hymenolepis diminuta</name>
    <name type="common">Rat tapeworm</name>
    <dbReference type="NCBI Taxonomy" id="6216"/>
    <lineage>
        <taxon>Eukaryota</taxon>
        <taxon>Metazoa</taxon>
        <taxon>Spiralia</taxon>
        <taxon>Lophotrochozoa</taxon>
        <taxon>Platyhelminthes</taxon>
        <taxon>Cestoda</taxon>
        <taxon>Eucestoda</taxon>
        <taxon>Cyclophyllidea</taxon>
        <taxon>Hymenolepididae</taxon>
        <taxon>Hymenolepis</taxon>
    </lineage>
</organism>
<keyword evidence="2" id="KW-1185">Reference proteome</keyword>
<sequence length="99" mass="10657">MNICTHVLARPYPSDSYKAVFVFHLKDNTRVSVTGSYASSPSPLFLSTLPSLSLSPSLPVVATLNAVWSNQLSVFCSTIVVSSYPKSHKLVTVIAVVIC</sequence>
<protein>
    <submittedName>
        <fullName evidence="1">Uncharacterized protein</fullName>
    </submittedName>
</protein>
<gene>
    <name evidence="1" type="ORF">WMSIL1_LOCUS5205</name>
</gene>
<reference evidence="1 2" key="1">
    <citation type="submission" date="2019-07" db="EMBL/GenBank/DDBJ databases">
        <authorList>
            <person name="Jastrzebski P J."/>
            <person name="Paukszto L."/>
            <person name="Jastrzebski P J."/>
        </authorList>
    </citation>
    <scope>NUCLEOTIDE SEQUENCE [LARGE SCALE GENOMIC DNA]</scope>
    <source>
        <strain evidence="1 2">WMS-il1</strain>
    </source>
</reference>
<dbReference type="AlphaFoldDB" id="A0A564YCZ5"/>
<dbReference type="EMBL" id="CABIJS010000158">
    <property type="protein sequence ID" value="VUZ45145.1"/>
    <property type="molecule type" value="Genomic_DNA"/>
</dbReference>
<evidence type="ECO:0000313" key="2">
    <source>
        <dbReference type="Proteomes" id="UP000321570"/>
    </source>
</evidence>
<evidence type="ECO:0000313" key="1">
    <source>
        <dbReference type="EMBL" id="VUZ45145.1"/>
    </source>
</evidence>
<name>A0A564YCZ5_HYMDI</name>
<accession>A0A564YCZ5</accession>
<dbReference type="Proteomes" id="UP000321570">
    <property type="component" value="Unassembled WGS sequence"/>
</dbReference>